<dbReference type="PROSITE" id="PS00933">
    <property type="entry name" value="FGGY_KINASES_1"/>
    <property type="match status" value="1"/>
</dbReference>
<evidence type="ECO:0000313" key="10">
    <source>
        <dbReference type="EMBL" id="QFY63857.1"/>
    </source>
</evidence>
<evidence type="ECO:0000256" key="1">
    <source>
        <dbReference type="ARBA" id="ARBA00009156"/>
    </source>
</evidence>
<organism evidence="10 11">
    <name type="scientific">Rhizobium grahamii</name>
    <dbReference type="NCBI Taxonomy" id="1120045"/>
    <lineage>
        <taxon>Bacteria</taxon>
        <taxon>Pseudomonadati</taxon>
        <taxon>Pseudomonadota</taxon>
        <taxon>Alphaproteobacteria</taxon>
        <taxon>Hyphomicrobiales</taxon>
        <taxon>Rhizobiaceae</taxon>
        <taxon>Rhizobium/Agrobacterium group</taxon>
        <taxon>Rhizobium</taxon>
    </lineage>
</organism>
<dbReference type="OrthoDB" id="9805576at2"/>
<dbReference type="Gene3D" id="3.30.420.40">
    <property type="match status" value="2"/>
</dbReference>
<comment type="similarity">
    <text evidence="1 7">Belongs to the FGGY kinase family.</text>
</comment>
<dbReference type="PANTHER" id="PTHR10196">
    <property type="entry name" value="SUGAR KINASE"/>
    <property type="match status" value="1"/>
</dbReference>
<dbReference type="InterPro" id="IPR005999">
    <property type="entry name" value="Glycerol_kin"/>
</dbReference>
<dbReference type="GO" id="GO:0005524">
    <property type="term" value="F:ATP binding"/>
    <property type="evidence" value="ECO:0007669"/>
    <property type="project" value="UniProtKB-KW"/>
</dbReference>
<dbReference type="Proteomes" id="UP000326881">
    <property type="component" value="Plasmid unnamed"/>
</dbReference>
<geneLocation type="plasmid" evidence="10 11">
    <name>unnamed</name>
</geneLocation>
<evidence type="ECO:0000256" key="3">
    <source>
        <dbReference type="ARBA" id="ARBA00022741"/>
    </source>
</evidence>
<protein>
    <submittedName>
        <fullName evidence="10">Glycerol kinase GlpK</fullName>
        <ecNumber evidence="10">2.7.1.30</ecNumber>
    </submittedName>
</protein>
<keyword evidence="2 7" id="KW-0808">Transferase</keyword>
<dbReference type="PROSITE" id="PS00445">
    <property type="entry name" value="FGGY_KINASES_2"/>
    <property type="match status" value="1"/>
</dbReference>
<dbReference type="Pfam" id="PF00370">
    <property type="entry name" value="FGGY_N"/>
    <property type="match status" value="1"/>
</dbReference>
<dbReference type="InterPro" id="IPR043129">
    <property type="entry name" value="ATPase_NBD"/>
</dbReference>
<gene>
    <name evidence="10" type="primary">glpK</name>
    <name evidence="10" type="ORF">FZ934_26995</name>
</gene>
<keyword evidence="4 7" id="KW-0418">Kinase</keyword>
<keyword evidence="3" id="KW-0547">Nucleotide-binding</keyword>
<dbReference type="GO" id="GO:0006072">
    <property type="term" value="P:glycerol-3-phosphate metabolic process"/>
    <property type="evidence" value="ECO:0007669"/>
    <property type="project" value="InterPro"/>
</dbReference>
<evidence type="ECO:0000313" key="11">
    <source>
        <dbReference type="Proteomes" id="UP000326881"/>
    </source>
</evidence>
<sequence length="513" mass="55239">MKNGYILAVDQGTTSTRSIVFSPDFKAKGADQQEFPQQFPRSGWVEHDPEDLWRTTVETARGAIANAGLTATEIAAIGITNQRETTVVWDRRTGKAIHNAIVWQDRRTADACDRLRRDGAAELIASRSGLLIDAYFSASKIAWILDNVAGARAAADGGHLAFGTVDSWLVYRLTGGRKHVTDITNASRTMLCDIATGQWDEELLQCFSIPRSILPEILDNVDSFGITERSILGAEISIRGVAGDQHASLIGQACFEPGMMKATYGTGCFALLNTGSERITSKNRLLTTIGYKIGPEITYALEGSIFVAGAAIQWLRDGLGIISNAGQSAELAAKADAQQQIYLVPAFTGLGAPWWDPSARASLFGMTRNSGPAELARAALDSICLQTYDLMHAMKGDWPEASLSLLRVDGGVSKNDWAMQRLANIVGVGVQRAQSAESTALGAAWLAGYGQGAGLNRAALPRNGWPAKALHLPPIPNGTVRSSGDGKLPCVRRFNLPRTPNDVRAYARIRSQR</sequence>
<dbReference type="InterPro" id="IPR018483">
    <property type="entry name" value="Carb_kinase_FGGY_CS"/>
</dbReference>
<feature type="domain" description="Carbohydrate kinase FGGY N-terminal" evidence="8">
    <location>
        <begin position="5"/>
        <end position="251"/>
    </location>
</feature>
<evidence type="ECO:0000256" key="4">
    <source>
        <dbReference type="ARBA" id="ARBA00022777"/>
    </source>
</evidence>
<dbReference type="NCBIfam" id="TIGR01311">
    <property type="entry name" value="glycerol_kin"/>
    <property type="match status" value="1"/>
</dbReference>
<dbReference type="Pfam" id="PF02782">
    <property type="entry name" value="FGGY_C"/>
    <property type="match status" value="1"/>
</dbReference>
<evidence type="ECO:0000259" key="9">
    <source>
        <dbReference type="Pfam" id="PF02782"/>
    </source>
</evidence>
<dbReference type="FunFam" id="3.30.420.40:FF:000008">
    <property type="entry name" value="Glycerol kinase"/>
    <property type="match status" value="1"/>
</dbReference>
<dbReference type="GO" id="GO:0004370">
    <property type="term" value="F:glycerol kinase activity"/>
    <property type="evidence" value="ECO:0007669"/>
    <property type="project" value="UniProtKB-EC"/>
</dbReference>
<dbReference type="InterPro" id="IPR018484">
    <property type="entry name" value="FGGY_N"/>
</dbReference>
<dbReference type="CDD" id="cd07786">
    <property type="entry name" value="FGGY_EcGK_like"/>
    <property type="match status" value="1"/>
</dbReference>
<dbReference type="EC" id="2.7.1.30" evidence="10"/>
<dbReference type="GO" id="GO:0019563">
    <property type="term" value="P:glycerol catabolic process"/>
    <property type="evidence" value="ECO:0007669"/>
    <property type="project" value="TreeGrafter"/>
</dbReference>
<dbReference type="InterPro" id="IPR000577">
    <property type="entry name" value="Carb_kinase_FGGY"/>
</dbReference>
<keyword evidence="5" id="KW-0319">Glycerol metabolism</keyword>
<dbReference type="SUPFAM" id="SSF53067">
    <property type="entry name" value="Actin-like ATPase domain"/>
    <property type="match status" value="2"/>
</dbReference>
<dbReference type="EMBL" id="CP043499">
    <property type="protein sequence ID" value="QFY63857.1"/>
    <property type="molecule type" value="Genomic_DNA"/>
</dbReference>
<evidence type="ECO:0000259" key="8">
    <source>
        <dbReference type="Pfam" id="PF00370"/>
    </source>
</evidence>
<keyword evidence="6" id="KW-0067">ATP-binding</keyword>
<dbReference type="GO" id="GO:0005829">
    <property type="term" value="C:cytosol"/>
    <property type="evidence" value="ECO:0007669"/>
    <property type="project" value="TreeGrafter"/>
</dbReference>
<evidence type="ECO:0000256" key="6">
    <source>
        <dbReference type="ARBA" id="ARBA00022840"/>
    </source>
</evidence>
<feature type="domain" description="Carbohydrate kinase FGGY C-terminal" evidence="9">
    <location>
        <begin position="261"/>
        <end position="449"/>
    </location>
</feature>
<dbReference type="PANTHER" id="PTHR10196:SF78">
    <property type="entry name" value="GLYCEROL KINASE"/>
    <property type="match status" value="1"/>
</dbReference>
<dbReference type="NCBIfam" id="NF000756">
    <property type="entry name" value="PRK00047.1"/>
    <property type="match status" value="1"/>
</dbReference>
<keyword evidence="11" id="KW-1185">Reference proteome</keyword>
<dbReference type="KEGG" id="rgr:FZ934_26995"/>
<accession>A0A5Q0CHK8</accession>
<evidence type="ECO:0000256" key="5">
    <source>
        <dbReference type="ARBA" id="ARBA00022798"/>
    </source>
</evidence>
<reference evidence="10 11" key="1">
    <citation type="submission" date="2019-08" db="EMBL/GenBank/DDBJ databases">
        <title>Prosopis cineraria nodule microbiome.</title>
        <authorList>
            <person name="Ali R."/>
            <person name="Chaluvadi S.R."/>
            <person name="Wang X."/>
        </authorList>
    </citation>
    <scope>NUCLEOTIDE SEQUENCE [LARGE SCALE GENOMIC DNA]</scope>
    <source>
        <strain evidence="10 11">BG7</strain>
        <plasmid evidence="10 11">unnamed</plasmid>
    </source>
</reference>
<proteinExistence type="inferred from homology"/>
<name>A0A5Q0CHK8_9HYPH</name>
<keyword evidence="10" id="KW-0614">Plasmid</keyword>
<dbReference type="InterPro" id="IPR018485">
    <property type="entry name" value="FGGY_C"/>
</dbReference>
<dbReference type="PIRSF" id="PIRSF000538">
    <property type="entry name" value="GlpK"/>
    <property type="match status" value="1"/>
</dbReference>
<evidence type="ECO:0000256" key="2">
    <source>
        <dbReference type="ARBA" id="ARBA00022679"/>
    </source>
</evidence>
<dbReference type="AlphaFoldDB" id="A0A5Q0CHK8"/>
<evidence type="ECO:0000256" key="7">
    <source>
        <dbReference type="RuleBase" id="RU003733"/>
    </source>
</evidence>